<feature type="domain" description="PH" evidence="2">
    <location>
        <begin position="240"/>
        <end position="335"/>
    </location>
</feature>
<protein>
    <submittedName>
        <fullName evidence="3">Pleckstrin homology domain-containing family A member 2</fullName>
    </submittedName>
</protein>
<dbReference type="SMART" id="SM00233">
    <property type="entry name" value="PH"/>
    <property type="match status" value="2"/>
</dbReference>
<dbReference type="FunFam" id="2.30.29.30:FF:000286">
    <property type="entry name" value="PH-protein kinase domain containing protein"/>
    <property type="match status" value="1"/>
</dbReference>
<dbReference type="AlphaFoldDB" id="A0AAD9R2Z0"/>
<evidence type="ECO:0000256" key="1">
    <source>
        <dbReference type="SAM" id="MobiDB-lite"/>
    </source>
</evidence>
<dbReference type="InterPro" id="IPR051707">
    <property type="entry name" value="PI-Interact_SigTrans_Reg"/>
</dbReference>
<evidence type="ECO:0000313" key="4">
    <source>
        <dbReference type="Proteomes" id="UP001249851"/>
    </source>
</evidence>
<reference evidence="3" key="1">
    <citation type="journal article" date="2023" name="G3 (Bethesda)">
        <title>Whole genome assembly and annotation of the endangered Caribbean coral Acropora cervicornis.</title>
        <authorList>
            <person name="Selwyn J.D."/>
            <person name="Vollmer S.V."/>
        </authorList>
    </citation>
    <scope>NUCLEOTIDE SEQUENCE</scope>
    <source>
        <strain evidence="3">K2</strain>
    </source>
</reference>
<comment type="caution">
    <text evidence="3">The sequence shown here is derived from an EMBL/GenBank/DDBJ whole genome shotgun (WGS) entry which is preliminary data.</text>
</comment>
<proteinExistence type="predicted"/>
<dbReference type="PROSITE" id="PS50003">
    <property type="entry name" value="PH_DOMAIN"/>
    <property type="match status" value="1"/>
</dbReference>
<feature type="compositionally biased region" description="Basic and acidic residues" evidence="1">
    <location>
        <begin position="178"/>
        <end position="188"/>
    </location>
</feature>
<accession>A0AAD9R2Z0</accession>
<organism evidence="3 4">
    <name type="scientific">Acropora cervicornis</name>
    <name type="common">Staghorn coral</name>
    <dbReference type="NCBI Taxonomy" id="6130"/>
    <lineage>
        <taxon>Eukaryota</taxon>
        <taxon>Metazoa</taxon>
        <taxon>Cnidaria</taxon>
        <taxon>Anthozoa</taxon>
        <taxon>Hexacorallia</taxon>
        <taxon>Scleractinia</taxon>
        <taxon>Astrocoeniina</taxon>
        <taxon>Acroporidae</taxon>
        <taxon>Acropora</taxon>
    </lineage>
</organism>
<feature type="region of interest" description="Disordered" evidence="1">
    <location>
        <begin position="158"/>
        <end position="188"/>
    </location>
</feature>
<dbReference type="InterPro" id="IPR001849">
    <property type="entry name" value="PH_domain"/>
</dbReference>
<dbReference type="PANTHER" id="PTHR14336:SF8">
    <property type="entry name" value="PROTEIN OPY1"/>
    <property type="match status" value="1"/>
</dbReference>
<reference evidence="3" key="2">
    <citation type="journal article" date="2023" name="Science">
        <title>Genomic signatures of disease resistance in endangered staghorn corals.</title>
        <authorList>
            <person name="Vollmer S.V."/>
            <person name="Selwyn J.D."/>
            <person name="Despard B.A."/>
            <person name="Roesel C.L."/>
        </authorList>
    </citation>
    <scope>NUCLEOTIDE SEQUENCE</scope>
    <source>
        <strain evidence="3">K2</strain>
    </source>
</reference>
<evidence type="ECO:0000259" key="2">
    <source>
        <dbReference type="PROSITE" id="PS50003"/>
    </source>
</evidence>
<dbReference type="Pfam" id="PF00169">
    <property type="entry name" value="PH"/>
    <property type="match status" value="1"/>
</dbReference>
<dbReference type="Gene3D" id="2.30.29.30">
    <property type="entry name" value="Pleckstrin-homology domain (PH domain)/Phosphotyrosine-binding domain (PTB)"/>
    <property type="match status" value="2"/>
</dbReference>
<dbReference type="Proteomes" id="UP001249851">
    <property type="component" value="Unassembled WGS sequence"/>
</dbReference>
<evidence type="ECO:0000313" key="3">
    <source>
        <dbReference type="EMBL" id="KAK2572158.1"/>
    </source>
</evidence>
<dbReference type="EMBL" id="JARQWQ010000004">
    <property type="protein sequence ID" value="KAK2572158.1"/>
    <property type="molecule type" value="Genomic_DNA"/>
</dbReference>
<keyword evidence="4" id="KW-1185">Reference proteome</keyword>
<sequence>MRLVSRKGPLFNTHSCPFPIAGLAFVTKYLWARFVGLIFHFLVEPSVHFFPRVFYCLSLWRHLEKMPFRDKEGRYCGTLHRKEVDNHWTRNYFILDEEKCLLRYFSPMEASIEDKSKGDDNQTQDHYFEIQTCKERFHLKAVTKVGKDEWITTLRKAAVNPSKRPEPIEETTSLTSSENEKKSTEDSGKAERICYETKIIAGVVVRRPVLKRAESDSEGGKLSVDSLKRSGSAGNASTIKLIKEGYLTKKGAVVKSWKRRYFKLDFLKLAYYDKPTDSDPIRVINCSDIVTATKSFGSDREHLFEVVTDGRTFYMQGDTAEEMNSWIEAIHGISHRGRSCSEPEHGKVHENGLDGKFQYLKTTTI</sequence>
<dbReference type="SUPFAM" id="SSF50729">
    <property type="entry name" value="PH domain-like"/>
    <property type="match status" value="2"/>
</dbReference>
<dbReference type="PANTHER" id="PTHR14336">
    <property type="entry name" value="TANDEM PH DOMAIN CONTAINING PROTEIN"/>
    <property type="match status" value="1"/>
</dbReference>
<name>A0AAD9R2Z0_ACRCE</name>
<gene>
    <name evidence="3" type="ORF">P5673_002367</name>
</gene>
<dbReference type="InterPro" id="IPR011993">
    <property type="entry name" value="PH-like_dom_sf"/>
</dbReference>